<protein>
    <submittedName>
        <fullName evidence="7">Tryptophan-rich sensory protein</fullName>
    </submittedName>
</protein>
<dbReference type="Proteomes" id="UP000034774">
    <property type="component" value="Unassembled WGS sequence"/>
</dbReference>
<feature type="transmembrane region" description="Helical" evidence="6">
    <location>
        <begin position="20"/>
        <end position="43"/>
    </location>
</feature>
<accession>A0A0G0PQY0</accession>
<comment type="similarity">
    <text evidence="2">Belongs to the TspO/BZRP family.</text>
</comment>
<dbReference type="EMBL" id="LBVU01000004">
    <property type="protein sequence ID" value="KKQ91761.1"/>
    <property type="molecule type" value="Genomic_DNA"/>
</dbReference>
<feature type="transmembrane region" description="Helical" evidence="6">
    <location>
        <begin position="55"/>
        <end position="73"/>
    </location>
</feature>
<comment type="caution">
    <text evidence="7">The sequence shown here is derived from an EMBL/GenBank/DDBJ whole genome shotgun (WGS) entry which is preliminary data.</text>
</comment>
<evidence type="ECO:0000313" key="7">
    <source>
        <dbReference type="EMBL" id="KKQ91761.1"/>
    </source>
</evidence>
<dbReference type="InterPro" id="IPR038330">
    <property type="entry name" value="TspO/MBR-related_sf"/>
</dbReference>
<sequence>MRMMDLSWYNTLNKPFFTPPSWLFGPAWTVLYILMGVSAYLVWKKGFKKKQIKEALKIFAIQFVLNLSWSPIFFGAKQIFLALIVIIIMWIIIFKTIKVFAKIDKTASYLLYPYILWVSFATILNFSVWLLNK</sequence>
<dbReference type="PIRSF" id="PIRSF005859">
    <property type="entry name" value="PBR"/>
    <property type="match status" value="1"/>
</dbReference>
<feature type="transmembrane region" description="Helical" evidence="6">
    <location>
        <begin position="79"/>
        <end position="97"/>
    </location>
</feature>
<keyword evidence="4 6" id="KW-1133">Transmembrane helix</keyword>
<dbReference type="Pfam" id="PF03073">
    <property type="entry name" value="TspO_MBR"/>
    <property type="match status" value="1"/>
</dbReference>
<name>A0A0G0PQY0_9BACT</name>
<comment type="subcellular location">
    <subcellularLocation>
        <location evidence="1">Membrane</location>
        <topology evidence="1">Multi-pass membrane protein</topology>
    </subcellularLocation>
</comment>
<dbReference type="AlphaFoldDB" id="A0A0G0PQY0"/>
<dbReference type="PANTHER" id="PTHR10057:SF0">
    <property type="entry name" value="TRANSLOCATOR PROTEIN"/>
    <property type="match status" value="1"/>
</dbReference>
<proteinExistence type="inferred from homology"/>
<keyword evidence="3 6" id="KW-0812">Transmembrane</keyword>
<evidence type="ECO:0000256" key="2">
    <source>
        <dbReference type="ARBA" id="ARBA00007524"/>
    </source>
</evidence>
<evidence type="ECO:0000256" key="1">
    <source>
        <dbReference type="ARBA" id="ARBA00004141"/>
    </source>
</evidence>
<evidence type="ECO:0000256" key="6">
    <source>
        <dbReference type="SAM" id="Phobius"/>
    </source>
</evidence>
<dbReference type="PANTHER" id="PTHR10057">
    <property type="entry name" value="PERIPHERAL-TYPE BENZODIAZEPINE RECEPTOR"/>
    <property type="match status" value="1"/>
</dbReference>
<evidence type="ECO:0000256" key="4">
    <source>
        <dbReference type="ARBA" id="ARBA00022989"/>
    </source>
</evidence>
<reference evidence="7 8" key="1">
    <citation type="journal article" date="2015" name="Nature">
        <title>rRNA introns, odd ribosomes, and small enigmatic genomes across a large radiation of phyla.</title>
        <authorList>
            <person name="Brown C.T."/>
            <person name="Hug L.A."/>
            <person name="Thomas B.C."/>
            <person name="Sharon I."/>
            <person name="Castelle C.J."/>
            <person name="Singh A."/>
            <person name="Wilkins M.J."/>
            <person name="Williams K.H."/>
            <person name="Banfield J.F."/>
        </authorList>
    </citation>
    <scope>NUCLEOTIDE SEQUENCE [LARGE SCALE GENOMIC DNA]</scope>
</reference>
<evidence type="ECO:0000256" key="5">
    <source>
        <dbReference type="ARBA" id="ARBA00023136"/>
    </source>
</evidence>
<gene>
    <name evidence="7" type="ORF">UT17_C0004G0109</name>
</gene>
<dbReference type="GO" id="GO:0016020">
    <property type="term" value="C:membrane"/>
    <property type="evidence" value="ECO:0007669"/>
    <property type="project" value="UniProtKB-SubCell"/>
</dbReference>
<dbReference type="FunFam" id="1.20.1260.100:FF:000001">
    <property type="entry name" value="translocator protein 2"/>
    <property type="match status" value="1"/>
</dbReference>
<evidence type="ECO:0000313" key="8">
    <source>
        <dbReference type="Proteomes" id="UP000034774"/>
    </source>
</evidence>
<dbReference type="InterPro" id="IPR004307">
    <property type="entry name" value="TspO_MBR"/>
</dbReference>
<feature type="transmembrane region" description="Helical" evidence="6">
    <location>
        <begin position="109"/>
        <end position="131"/>
    </location>
</feature>
<dbReference type="STRING" id="1618572.UT17_C0004G0109"/>
<dbReference type="CDD" id="cd15904">
    <property type="entry name" value="TSPO_MBR"/>
    <property type="match status" value="1"/>
</dbReference>
<organism evidence="7 8">
    <name type="scientific">Candidatus Woesebacteria bacterium GW2011_GWB1_39_10</name>
    <dbReference type="NCBI Taxonomy" id="1618572"/>
    <lineage>
        <taxon>Bacteria</taxon>
        <taxon>Candidatus Woeseibacteriota</taxon>
    </lineage>
</organism>
<evidence type="ECO:0000256" key="3">
    <source>
        <dbReference type="ARBA" id="ARBA00022692"/>
    </source>
</evidence>
<keyword evidence="5 6" id="KW-0472">Membrane</keyword>
<dbReference type="Gene3D" id="1.20.1260.100">
    <property type="entry name" value="TspO/MBR protein"/>
    <property type="match status" value="1"/>
</dbReference>
<dbReference type="GO" id="GO:0033013">
    <property type="term" value="P:tetrapyrrole metabolic process"/>
    <property type="evidence" value="ECO:0007669"/>
    <property type="project" value="UniProtKB-ARBA"/>
</dbReference>